<proteinExistence type="predicted"/>
<dbReference type="PROSITE" id="PS00012">
    <property type="entry name" value="PHOSPHOPANTETHEINE"/>
    <property type="match status" value="1"/>
</dbReference>
<dbReference type="SUPFAM" id="SSF47336">
    <property type="entry name" value="ACP-like"/>
    <property type="match status" value="1"/>
</dbReference>
<evidence type="ECO:0000313" key="5">
    <source>
        <dbReference type="Proteomes" id="UP001156498"/>
    </source>
</evidence>
<dbReference type="Gene3D" id="1.10.1200.10">
    <property type="entry name" value="ACP-like"/>
    <property type="match status" value="1"/>
</dbReference>
<sequence>MSADDTNYQALVGGIVADALETRSVAPEDAFADLQVNSVLLLRIVAAIEDRLGTSIDIVDVLQAQTVGDLADLARSYALREEEESRG</sequence>
<feature type="domain" description="Carrier" evidence="3">
    <location>
        <begin position="3"/>
        <end position="78"/>
    </location>
</feature>
<protein>
    <submittedName>
        <fullName evidence="4">Acyl carrier protein</fullName>
    </submittedName>
</protein>
<accession>A0ABY6YG01</accession>
<dbReference type="InterPro" id="IPR009081">
    <property type="entry name" value="PP-bd_ACP"/>
</dbReference>
<dbReference type="Pfam" id="PF00550">
    <property type="entry name" value="PP-binding"/>
    <property type="match status" value="1"/>
</dbReference>
<dbReference type="Proteomes" id="UP001156498">
    <property type="component" value="Chromosome"/>
</dbReference>
<dbReference type="EMBL" id="CP113264">
    <property type="protein sequence ID" value="WAE71169.1"/>
    <property type="molecule type" value="Genomic_DNA"/>
</dbReference>
<evidence type="ECO:0000256" key="2">
    <source>
        <dbReference type="ARBA" id="ARBA00022553"/>
    </source>
</evidence>
<keyword evidence="5" id="KW-1185">Reference proteome</keyword>
<evidence type="ECO:0000313" key="4">
    <source>
        <dbReference type="EMBL" id="WAE71169.1"/>
    </source>
</evidence>
<dbReference type="RefSeq" id="WP_267944972.1">
    <property type="nucleotide sequence ID" value="NZ_CP113264.1"/>
</dbReference>
<dbReference type="PROSITE" id="PS50075">
    <property type="entry name" value="CARRIER"/>
    <property type="match status" value="1"/>
</dbReference>
<reference evidence="4 5" key="1">
    <citation type="journal article" date="2013" name="Int. J. Syst. Evol. Microbiol.">
        <title>Description of Streptomonospora sediminis sp. nov. and Streptomonospora nanhaiensis sp. nov., and reclassification of Nocardiopsis arabia Hozzein &amp; Goodfellow 2008 as Streptomonospora arabica comb. nov. and emended description of the genus Streptomonospora.</title>
        <authorList>
            <person name="Zhang D.F."/>
            <person name="Pan H.Q."/>
            <person name="He J."/>
            <person name="Zhang X.M."/>
            <person name="Zhang Y.G."/>
            <person name="Klenk H.P."/>
            <person name="Hu J.C."/>
            <person name="Li W.J."/>
        </authorList>
    </citation>
    <scope>NUCLEOTIDE SEQUENCE [LARGE SCALE GENOMIC DNA]</scope>
    <source>
        <strain evidence="4 5">12A09</strain>
    </source>
</reference>
<keyword evidence="2" id="KW-0597">Phosphoprotein</keyword>
<gene>
    <name evidence="4" type="ORF">OUQ99_18230</name>
</gene>
<keyword evidence="1" id="KW-0596">Phosphopantetheine</keyword>
<name>A0ABY6YG01_9ACTN</name>
<dbReference type="InterPro" id="IPR006162">
    <property type="entry name" value="Ppantetheine_attach_site"/>
</dbReference>
<organism evidence="4 5">
    <name type="scientific">Streptomonospora nanhaiensis</name>
    <dbReference type="NCBI Taxonomy" id="1323731"/>
    <lineage>
        <taxon>Bacteria</taxon>
        <taxon>Bacillati</taxon>
        <taxon>Actinomycetota</taxon>
        <taxon>Actinomycetes</taxon>
        <taxon>Streptosporangiales</taxon>
        <taxon>Nocardiopsidaceae</taxon>
        <taxon>Streptomonospora</taxon>
    </lineage>
</organism>
<dbReference type="InterPro" id="IPR036736">
    <property type="entry name" value="ACP-like_sf"/>
</dbReference>
<evidence type="ECO:0000256" key="1">
    <source>
        <dbReference type="ARBA" id="ARBA00022450"/>
    </source>
</evidence>
<evidence type="ECO:0000259" key="3">
    <source>
        <dbReference type="PROSITE" id="PS50075"/>
    </source>
</evidence>